<accession>A0AAQ3N7Z4</accession>
<gene>
    <name evidence="19" type="ORF">V8G54_018341</name>
</gene>
<comment type="cofactor">
    <cofactor evidence="1">
        <name>FMN</name>
        <dbReference type="ChEBI" id="CHEBI:58210"/>
    </cofactor>
</comment>
<keyword evidence="13" id="KW-0411">Iron-sulfur</keyword>
<organism evidence="19 20">
    <name type="scientific">Vigna mungo</name>
    <name type="common">Black gram</name>
    <name type="synonym">Phaseolus mungo</name>
    <dbReference type="NCBI Taxonomy" id="3915"/>
    <lineage>
        <taxon>Eukaryota</taxon>
        <taxon>Viridiplantae</taxon>
        <taxon>Streptophyta</taxon>
        <taxon>Embryophyta</taxon>
        <taxon>Tracheophyta</taxon>
        <taxon>Spermatophyta</taxon>
        <taxon>Magnoliopsida</taxon>
        <taxon>eudicotyledons</taxon>
        <taxon>Gunneridae</taxon>
        <taxon>Pentapetalae</taxon>
        <taxon>rosids</taxon>
        <taxon>fabids</taxon>
        <taxon>Fabales</taxon>
        <taxon>Fabaceae</taxon>
        <taxon>Papilionoideae</taxon>
        <taxon>50 kb inversion clade</taxon>
        <taxon>NPAAA clade</taxon>
        <taxon>indigoferoid/millettioid clade</taxon>
        <taxon>Phaseoleae</taxon>
        <taxon>Vigna</taxon>
    </lineage>
</organism>
<dbReference type="InterPro" id="IPR013785">
    <property type="entry name" value="Aldolase_TIM"/>
</dbReference>
<evidence type="ECO:0000313" key="19">
    <source>
        <dbReference type="EMBL" id="WVZ04995.1"/>
    </source>
</evidence>
<evidence type="ECO:0000256" key="1">
    <source>
        <dbReference type="ARBA" id="ARBA00001917"/>
    </source>
</evidence>
<dbReference type="Pfam" id="PF01493">
    <property type="entry name" value="GXGXG"/>
    <property type="match status" value="1"/>
</dbReference>
<dbReference type="InterPro" id="IPR006982">
    <property type="entry name" value="Glu_synth_centr_N"/>
</dbReference>
<keyword evidence="6" id="KW-0028">Amino-acid biosynthesis</keyword>
<sequence>MALHSVSSVPHVLRLAEPFPSLHNAHLLLDPVPFRRKPKRRTRKLRAFPSPSPLSHSAVKAVLHIDRTAADNSLQTSPASSSSSQPQSLVGQVANLEDILSERGACGVGFIANLENKGSHEIVKDALNALSCMEHRGGCGADNDSGDGSGLMTAVPWDLLDNWANKQGIASFDKLHTGVGMVFLPKDAQLLNEAKKVIVNIFRQEGLEVLGWRPVPVNTSVVGYYAKETMPNIQQVFVKIVKEENVDDIERELYICRKLIEKAVSSESWGNELYFCSLSNQTIVYKGMLRSEVLGLFYSDLQNDLYKSPFAIYHRRYSTNTSPRWPLAQPMRLLGHNGEINTIQGNLNWMQSREPSLKSPVWRNRENEIRPYGNPKGSDSANLDSAAELLIRSGRSPEEAMMILVPEAYKNHPTLTIKYPEALDFYDYYKGQMEAWDGPALLLFSDGKTIGACLDRNGLRPARYWRTSDNMVYVASEVGVVPVDDSKVVLKGRLGPGMMITVDLPGGQLNSCNATCSALTCFVTNHEFPMLSDVSDQAQCFWPRLRHIQILLVLQQSWERFVFFICLYSVTVGRHPVMLTPSVQYVYENTEVKKRVALSNPYGKWIKENLRSLKPVNFLSASLMDNEAVLRNQQAFGYSSEDVQMVIESMASQGKEPTFCMGDDIPLAALSQKPHMLFDYFKQRFAQALCISISVCVFLCRAEVTNPAIDPLREGLVMSLEVNIGKRGNLLEVGPENASQVMLSSPVLNEGELESLLKDSQLNPQVLPTFFDITKGIEGSLEKALNKLCEAADEAVRNGSQLLVLSDRSDALEPTHPAIPILLAVGTVHQHLILNGLRTSASIIADTAQCFSTHQFACLIGYGARTMERLGGSNIAERASRTENCCRNNSAVSPYLALETCRQWRLSNKTVNLMRNGKMPTVSIEQAQKNYCKAVKAGLLKILSKMGISLLSSYCGAQIFEVYGLGKEVVDLAFRGSVSKIGGLTFDEVARETLSFWVKAFSEDTAKRLENFGFIQSRPGGEYHANNPEMSKLLHKAVRQKSQSAFSVYQQYLANRPVNVLRDLLEFKSDRAAIPVGKVEPASSIVQRFCTGGMSLGAISRETHEAIAIAMNRLGGKSNSGEGGEDPVRWKPLTDVVDGYSPTLPHLKGLQNGDTATSAIKQVASGRFGVTPTFLANADQLEIKIAQGAKPGEGGQLPGKKVSMYIARLRNSKPGVPLISPPPHHDIYSIEDLAQLIFDLHQVNPKAKVSVKLVAEAGIGTVASGVAKGNADIIQISGHDGGTGASPISSIKHAGGPWELGLTESHQTLIENGLRERVILRVDGGFRSGVDVMMAAIMGADEYGFGSVAMIATGCVMARICHTNNCPVGVASQREELRARFPGVPGDLVNYFLYVAEEVRGILAQLGYEKLDDVIGRTDLLQPRDISLAKTQHLDLSYILSSAGLSKWSSTEIRNQEPHTNGPVLDDSLLADPEIADAIKNEKVVNKTVNIYNIDRAVCGRIAGVIAKKYGDTGFAGQLNITFTGSAGQSFACFLTPGMNIRLVGEANDYVGKGIAGGELVITPVDKTGFEPEDAAIVGNTCLYGATGGQVFVRGRAGERFAVRNSLAEAVVEGTGDHCCEYMTGGCVVVLGKVGRNVAAGMTGGLAYILDEDDTLIPKVNREIVKIQRVSAPVGQMQLKSLIEAHVEKTGSTKGAAILKDWDKYLSLFWQLVPPSEEDTPEANAKYDTTTAEQVTFQSA</sequence>
<keyword evidence="20" id="KW-1185">Reference proteome</keyword>
<dbReference type="Pfam" id="PF04898">
    <property type="entry name" value="Glu_syn_central"/>
    <property type="match status" value="2"/>
</dbReference>
<dbReference type="GO" id="GO:0046872">
    <property type="term" value="F:metal ion binding"/>
    <property type="evidence" value="ECO:0007669"/>
    <property type="project" value="UniProtKB-KW"/>
</dbReference>
<evidence type="ECO:0000256" key="16">
    <source>
        <dbReference type="ARBA" id="ARBA00037928"/>
    </source>
</evidence>
<dbReference type="GO" id="GO:0019676">
    <property type="term" value="P:ammonia assimilation cycle"/>
    <property type="evidence" value="ECO:0007669"/>
    <property type="project" value="TreeGrafter"/>
</dbReference>
<dbReference type="FunFam" id="2.160.20.60:FF:000003">
    <property type="entry name" value="Ferredoxin-dependent glutamate synthase, chloroplastic"/>
    <property type="match status" value="1"/>
</dbReference>
<evidence type="ECO:0000256" key="6">
    <source>
        <dbReference type="ARBA" id="ARBA00022605"/>
    </source>
</evidence>
<evidence type="ECO:0000256" key="11">
    <source>
        <dbReference type="ARBA" id="ARBA00023002"/>
    </source>
</evidence>
<evidence type="ECO:0000313" key="20">
    <source>
        <dbReference type="Proteomes" id="UP001374535"/>
    </source>
</evidence>
<proteinExistence type="inferred from homology"/>
<feature type="domain" description="Glutamine amidotransferase type-2" evidence="18">
    <location>
        <begin position="106"/>
        <end position="505"/>
    </location>
</feature>
<dbReference type="SUPFAM" id="SSF56235">
    <property type="entry name" value="N-terminal nucleophile aminohydrolases (Ntn hydrolases)"/>
    <property type="match status" value="1"/>
</dbReference>
<dbReference type="InterPro" id="IPR050711">
    <property type="entry name" value="ET-N_metabolism_enzyme"/>
</dbReference>
<evidence type="ECO:0000256" key="17">
    <source>
        <dbReference type="ARBA" id="ARBA00039085"/>
    </source>
</evidence>
<dbReference type="PANTHER" id="PTHR11938:SF133">
    <property type="entry name" value="GLUTAMATE SYNTHASE (NADH)"/>
    <property type="match status" value="1"/>
</dbReference>
<dbReference type="InterPro" id="IPR017932">
    <property type="entry name" value="GATase_2_dom"/>
</dbReference>
<evidence type="ECO:0000256" key="7">
    <source>
        <dbReference type="ARBA" id="ARBA00022630"/>
    </source>
</evidence>
<dbReference type="CDD" id="cd00713">
    <property type="entry name" value="GltS"/>
    <property type="match status" value="1"/>
</dbReference>
<dbReference type="Pfam" id="PF01645">
    <property type="entry name" value="Glu_synthase"/>
    <property type="match status" value="1"/>
</dbReference>
<dbReference type="PANTHER" id="PTHR11938">
    <property type="entry name" value="FAD NADPH DEHYDROGENASE/OXIDOREDUCTASE"/>
    <property type="match status" value="1"/>
</dbReference>
<keyword evidence="14" id="KW-0314">Glutamate biosynthesis</keyword>
<keyword evidence="10" id="KW-0315">Glutamine amidotransferase</keyword>
<dbReference type="Gene3D" id="3.20.20.70">
    <property type="entry name" value="Aldolase class I"/>
    <property type="match status" value="4"/>
</dbReference>
<dbReference type="Gene3D" id="2.160.20.60">
    <property type="entry name" value="Glutamate synthase, alpha subunit, C-terminal domain"/>
    <property type="match status" value="1"/>
</dbReference>
<evidence type="ECO:0000256" key="3">
    <source>
        <dbReference type="ARBA" id="ARBA00004802"/>
    </source>
</evidence>
<reference evidence="19 20" key="1">
    <citation type="journal article" date="2023" name="Life. Sci Alliance">
        <title>Evolutionary insights into 3D genome organization and epigenetic landscape of Vigna mungo.</title>
        <authorList>
            <person name="Junaid A."/>
            <person name="Singh B."/>
            <person name="Bhatia S."/>
        </authorList>
    </citation>
    <scope>NUCLEOTIDE SEQUENCE [LARGE SCALE GENOMIC DNA]</scope>
    <source>
        <strain evidence="19">Urdbean</strain>
    </source>
</reference>
<protein>
    <recommendedName>
        <fullName evidence="17">glutamate synthase (ferredoxin)</fullName>
        <ecNumber evidence="17">1.4.7.1</ecNumber>
    </recommendedName>
</protein>
<evidence type="ECO:0000256" key="12">
    <source>
        <dbReference type="ARBA" id="ARBA00023004"/>
    </source>
</evidence>
<dbReference type="Proteomes" id="UP001374535">
    <property type="component" value="Chromosome 6"/>
</dbReference>
<dbReference type="EC" id="1.4.7.1" evidence="17"/>
<evidence type="ECO:0000256" key="15">
    <source>
        <dbReference type="ARBA" id="ARBA00023291"/>
    </source>
</evidence>
<dbReference type="PROSITE" id="PS51278">
    <property type="entry name" value="GATASE_TYPE_2"/>
    <property type="match status" value="1"/>
</dbReference>
<dbReference type="InterPro" id="IPR002932">
    <property type="entry name" value="Glu_synthdom"/>
</dbReference>
<name>A0AAQ3N7Z4_VIGMU</name>
<evidence type="ECO:0000256" key="5">
    <source>
        <dbReference type="ARBA" id="ARBA00009716"/>
    </source>
</evidence>
<dbReference type="FunFam" id="3.60.20.10:FF:000001">
    <property type="entry name" value="Glutamate synthase, large subunit"/>
    <property type="match status" value="1"/>
</dbReference>
<comment type="similarity">
    <text evidence="5">Belongs to the glutamate synthase family.</text>
</comment>
<evidence type="ECO:0000256" key="10">
    <source>
        <dbReference type="ARBA" id="ARBA00022962"/>
    </source>
</evidence>
<comment type="pathway">
    <text evidence="4">Nitrogen metabolism.</text>
</comment>
<dbReference type="InterPro" id="IPR036485">
    <property type="entry name" value="Glu_synth_asu_C_sf"/>
</dbReference>
<keyword evidence="15" id="KW-0003">3Fe-4S</keyword>
<evidence type="ECO:0000256" key="2">
    <source>
        <dbReference type="ARBA" id="ARBA00001927"/>
    </source>
</evidence>
<evidence type="ECO:0000256" key="13">
    <source>
        <dbReference type="ARBA" id="ARBA00023014"/>
    </source>
</evidence>
<evidence type="ECO:0000259" key="18">
    <source>
        <dbReference type="PROSITE" id="PS51278"/>
    </source>
</evidence>
<dbReference type="FunFam" id="3.20.20.70:FF:000084">
    <property type="entry name" value="Ferredoxin-dependent glutamate synthase, chloroplastic"/>
    <property type="match status" value="1"/>
</dbReference>
<dbReference type="GO" id="GO:0006537">
    <property type="term" value="P:glutamate biosynthetic process"/>
    <property type="evidence" value="ECO:0007669"/>
    <property type="project" value="UniProtKB-KW"/>
</dbReference>
<evidence type="ECO:0000256" key="9">
    <source>
        <dbReference type="ARBA" id="ARBA00022723"/>
    </source>
</evidence>
<dbReference type="GO" id="GO:0051538">
    <property type="term" value="F:3 iron, 4 sulfur cluster binding"/>
    <property type="evidence" value="ECO:0007669"/>
    <property type="project" value="UniProtKB-KW"/>
</dbReference>
<dbReference type="CDD" id="cd00982">
    <property type="entry name" value="gltB_C"/>
    <property type="match status" value="1"/>
</dbReference>
<keyword evidence="7" id="KW-0285">Flavoprotein</keyword>
<evidence type="ECO:0000256" key="14">
    <source>
        <dbReference type="ARBA" id="ARBA00023164"/>
    </source>
</evidence>
<evidence type="ECO:0000256" key="8">
    <source>
        <dbReference type="ARBA" id="ARBA00022643"/>
    </source>
</evidence>
<dbReference type="SUPFAM" id="SSF51395">
    <property type="entry name" value="FMN-linked oxidoreductases"/>
    <property type="match status" value="1"/>
</dbReference>
<dbReference type="SUPFAM" id="SSF69336">
    <property type="entry name" value="Alpha subunit of glutamate synthase, C-terminal domain"/>
    <property type="match status" value="1"/>
</dbReference>
<dbReference type="InterPro" id="IPR029055">
    <property type="entry name" value="Ntn_hydrolases_N"/>
</dbReference>
<comment type="pathway">
    <text evidence="3">Energy metabolism; nitrogen metabolism.</text>
</comment>
<comment type="cofactor">
    <cofactor evidence="2">
        <name>[3Fe-4S] cluster</name>
        <dbReference type="ChEBI" id="CHEBI:21137"/>
    </cofactor>
</comment>
<keyword evidence="11" id="KW-0560">Oxidoreductase</keyword>
<comment type="pathway">
    <text evidence="16">Amino-acid biosynthesis; L-glutamate biosynthesis via GLT pathway; L-glutamate from 2-oxoglutarate and L-glutamine (ferredoxin route): step 1/1.</text>
</comment>
<dbReference type="InterPro" id="IPR002489">
    <property type="entry name" value="Glu_synth_asu_C"/>
</dbReference>
<dbReference type="EMBL" id="CP144695">
    <property type="protein sequence ID" value="WVZ04995.1"/>
    <property type="molecule type" value="Genomic_DNA"/>
</dbReference>
<keyword evidence="9" id="KW-0479">Metal-binding</keyword>
<keyword evidence="12" id="KW-0408">Iron</keyword>
<dbReference type="Gene3D" id="3.60.20.10">
    <property type="entry name" value="Glutamine Phosphoribosylpyrophosphate, subunit 1, domain 1"/>
    <property type="match status" value="1"/>
</dbReference>
<dbReference type="CDD" id="cd02808">
    <property type="entry name" value="GltS_FMN"/>
    <property type="match status" value="1"/>
</dbReference>
<evidence type="ECO:0000256" key="4">
    <source>
        <dbReference type="ARBA" id="ARBA00004909"/>
    </source>
</evidence>
<dbReference type="GO" id="GO:0016041">
    <property type="term" value="F:glutamate synthase (ferredoxin) activity"/>
    <property type="evidence" value="ECO:0007669"/>
    <property type="project" value="UniProtKB-EC"/>
</dbReference>
<dbReference type="Pfam" id="PF00310">
    <property type="entry name" value="GATase_2"/>
    <property type="match status" value="1"/>
</dbReference>
<keyword evidence="8" id="KW-0288">FMN</keyword>